<evidence type="ECO:0000313" key="2">
    <source>
        <dbReference type="EMBL" id="GFN04465.1"/>
    </source>
</evidence>
<name>A0A7J0CRZ2_STRMI</name>
<reference evidence="2 3" key="1">
    <citation type="submission" date="2020-05" db="EMBL/GenBank/DDBJ databases">
        <title>Whole genome shotgun sequence of Streptomyces microflavus NBRC 13062.</title>
        <authorList>
            <person name="Komaki H."/>
            <person name="Tamura T."/>
        </authorList>
    </citation>
    <scope>NUCLEOTIDE SEQUENCE [LARGE SCALE GENOMIC DNA]</scope>
    <source>
        <strain evidence="2 3">NBRC 13062</strain>
    </source>
</reference>
<gene>
    <name evidence="2" type="ORF">Smic_30210</name>
</gene>
<feature type="region of interest" description="Disordered" evidence="1">
    <location>
        <begin position="1"/>
        <end position="27"/>
    </location>
</feature>
<comment type="caution">
    <text evidence="2">The sequence shown here is derived from an EMBL/GenBank/DDBJ whole genome shotgun (WGS) entry which is preliminary data.</text>
</comment>
<dbReference type="Proteomes" id="UP000498740">
    <property type="component" value="Unassembled WGS sequence"/>
</dbReference>
<evidence type="ECO:0008006" key="4">
    <source>
        <dbReference type="Google" id="ProtNLM"/>
    </source>
</evidence>
<dbReference type="Gene3D" id="1.25.40.10">
    <property type="entry name" value="Tetratricopeptide repeat domain"/>
    <property type="match status" value="1"/>
</dbReference>
<protein>
    <recommendedName>
        <fullName evidence="4">Serine/threonine protein kinase</fullName>
    </recommendedName>
</protein>
<dbReference type="AlphaFoldDB" id="A0A7J0CRZ2"/>
<organism evidence="2 3">
    <name type="scientific">Streptomyces microflavus</name>
    <name type="common">Streptomyces lipmanii</name>
    <dbReference type="NCBI Taxonomy" id="1919"/>
    <lineage>
        <taxon>Bacteria</taxon>
        <taxon>Bacillati</taxon>
        <taxon>Actinomycetota</taxon>
        <taxon>Actinomycetes</taxon>
        <taxon>Kitasatosporales</taxon>
        <taxon>Streptomycetaceae</taxon>
        <taxon>Streptomyces</taxon>
    </lineage>
</organism>
<dbReference type="InterPro" id="IPR011990">
    <property type="entry name" value="TPR-like_helical_dom_sf"/>
</dbReference>
<accession>A0A7J0CRZ2</accession>
<sequence length="215" mass="23535">MARRRLPPLPAPPLTAPTNFTPPPARPDVAQAVDEVKKLLGEGRITQAVDILGSILPAAAAEHGEHSPVVRILRKQYAATLMDDGQYRRALPELRRLAEDRTAGTGPADIQVLQFRYDAAQCLEQLGEATAALGEYRAVLPYYENAYGAVTTDPGRALDIRHRIGQLLLAVGDHTAGRAQFQALLYDAERTYGPHHPLSADLRRRLSHQQDVRGG</sequence>
<feature type="compositionally biased region" description="Pro residues" evidence="1">
    <location>
        <begin position="7"/>
        <end position="26"/>
    </location>
</feature>
<dbReference type="SUPFAM" id="SSF48452">
    <property type="entry name" value="TPR-like"/>
    <property type="match status" value="1"/>
</dbReference>
<evidence type="ECO:0000313" key="3">
    <source>
        <dbReference type="Proteomes" id="UP000498740"/>
    </source>
</evidence>
<dbReference type="EMBL" id="BLWD01000001">
    <property type="protein sequence ID" value="GFN04465.1"/>
    <property type="molecule type" value="Genomic_DNA"/>
</dbReference>
<evidence type="ECO:0000256" key="1">
    <source>
        <dbReference type="SAM" id="MobiDB-lite"/>
    </source>
</evidence>
<proteinExistence type="predicted"/>